<feature type="coiled-coil region" evidence="1">
    <location>
        <begin position="2850"/>
        <end position="2884"/>
    </location>
</feature>
<evidence type="ECO:0000313" key="4">
    <source>
        <dbReference type="Proteomes" id="UP000663882"/>
    </source>
</evidence>
<feature type="coiled-coil region" evidence="1">
    <location>
        <begin position="3866"/>
        <end position="3934"/>
    </location>
</feature>
<feature type="coiled-coil region" evidence="1">
    <location>
        <begin position="1311"/>
        <end position="1430"/>
    </location>
</feature>
<feature type="coiled-coil region" evidence="1">
    <location>
        <begin position="1928"/>
        <end position="1955"/>
    </location>
</feature>
<feature type="coiled-coil region" evidence="1">
    <location>
        <begin position="2982"/>
        <end position="3085"/>
    </location>
</feature>
<feature type="coiled-coil region" evidence="1">
    <location>
        <begin position="2154"/>
        <end position="2227"/>
    </location>
</feature>
<feature type="coiled-coil region" evidence="1">
    <location>
        <begin position="2561"/>
        <end position="2617"/>
    </location>
</feature>
<organism evidence="3 4">
    <name type="scientific">Rotaria sordida</name>
    <dbReference type="NCBI Taxonomy" id="392033"/>
    <lineage>
        <taxon>Eukaryota</taxon>
        <taxon>Metazoa</taxon>
        <taxon>Spiralia</taxon>
        <taxon>Gnathifera</taxon>
        <taxon>Rotifera</taxon>
        <taxon>Eurotatoria</taxon>
        <taxon>Bdelloidea</taxon>
        <taxon>Philodinida</taxon>
        <taxon>Philodinidae</taxon>
        <taxon>Rotaria</taxon>
    </lineage>
</organism>
<feature type="coiled-coil region" evidence="1">
    <location>
        <begin position="290"/>
        <end position="324"/>
    </location>
</feature>
<feature type="coiled-coil region" evidence="1">
    <location>
        <begin position="1466"/>
        <end position="1550"/>
    </location>
</feature>
<evidence type="ECO:0000256" key="2">
    <source>
        <dbReference type="SAM" id="MobiDB-lite"/>
    </source>
</evidence>
<reference evidence="3" key="1">
    <citation type="submission" date="2021-02" db="EMBL/GenBank/DDBJ databases">
        <authorList>
            <person name="Nowell W R."/>
        </authorList>
    </citation>
    <scope>NUCLEOTIDE SEQUENCE</scope>
</reference>
<feature type="coiled-coil region" evidence="1">
    <location>
        <begin position="120"/>
        <end position="147"/>
    </location>
</feature>
<feature type="coiled-coil region" evidence="1">
    <location>
        <begin position="363"/>
        <end position="426"/>
    </location>
</feature>
<name>A0A814PBW3_9BILA</name>
<sequence>MSFDMIAQQIVEQISKEREDFNEKYQGLEKTNDVLRSESTSNLESIQQSYINTIDELNQELFVMKKQCEDLDAEKQVLSNELEKQYAKIDQAYPKQTIVSPDMWKQPLEEVPIHMSDVKIEEDRKELEQLRETVAFLTTQCTQLNEANDAWQQYQEAQLQNFRSKLHDYFSMDENTSLDIIAQQIVEQLSKEREDFNEKYQTLEKVNDILRSESTNNLESMQQDYTNTINELNQKLLVMNKQCEDLSTEKQLLSNELGKRSIEIDRDQAKPTIEKVSSNILRQPLEEVSIHTSDDNIEQDRKELEHLRETVAVLTTQCAQLDEANRAWQQYQQIQLDTFRNVFHQYLPIDESFTLNNATQQLFDQITKEKEDFNERYQALEKLNDDLRLESATNLETIKESYINAIDELNKELLSMKEQCEILIAEKEILTSELEKKPVELNKEQTEEIIGSAPINLLQEVPLQTSASNFDQENEELQQLRENFTILTSQYAQLNEANRAWQEFHQSEVDNFRKNIQDFIPIDDNLSFDHIAQKIMDEITKEREYSNERYQTLEKEHNDLQSESIQENKEFLLLKEQYDQILREKQLLINQIENQPIINKHERDTQTIESIDSNLLEQQTKMSQLQENLISLRTQLDETNHSWQEFEQTQSNLLQTLLPYSTKTSLEELIQEIILHINHLTKEIDLYKEKESQHDDNKIEEELTILQNQCTELDAANCAWQLFYDNQIDLLKDKLKDYINFNHNENFDQIIQLIVVQFKQQKQFNENISLDTTKDNLDLLKNQINNFQDNEQLLNQQILTLQQECQNLEQQLKENQLNIDSFKTNLQLTLNENEQLKQDYDELQQKNNLLINTNQDLENQLNEYEQQSSYIESQDTSKQMIQKEIRHTPIQEIQIHRLTPVQSRYSPNIDEELRQLRTDLTASSAHCLQLEEANRAWQQFHQNQLELFRQKLQNSIPLDENFTLEQIAQQVLIHLQRLENNNQLDTSSTIDSLNKQLTNYQLNESILSQNLEQLNQKLLDVYRECEEFRDHNAQLILSKQQIEQQIDELQLSNNNLEKFYDLQQHNESLRLENQQLQLKLNDMEQRLNQFSINSTIQRVDSTRENIGIHNIDREPDDEIHQLQTDLAVASNRCFELEAANSAWQKYQYEQIESLRKKLQEQIPSLNQIENSSLDFITQQILDYLHQLNIQRDNLLHQNDLLKDEIRLQKQQLERPRSVDSMQRMLQKRSHNKNITEPQVHSTTSSQSPSPLINEHEQELQQLRDNVTLLTNQCAQLDEANRAWQQYQQTQLDTFKNIFQHCLPIDETFTLNQAAQQILQQITKEREDFNERYQTLEKLNDDLRLESATNLETIKESYINTIDELNKELLCMKEQYEQTNKLESSSLIRHAFEDTPLKSSETVDQQEVEEIQQLRENLISLTAQLDETKQTWQQYQQTQFDILRNQLQDCLSIDSNITFDEIAQQIVDQVTKEREDFTGKYQELEKQNDNLRSELTNNMESIRESYVNTVNELNQELLIMTKQCEQFDAENQLLTNELEKQSIQIHEEQIEPTIEKIPLNILKQPFEEVPIHTSSMNVEDEGKELEQLRERVAHLTTQCAQLDEANRAWQLYQEAQLENFRSKLHDCLSFDENMSFDMIAQQIVEQISKEREDFNEKYQGLEKTNDVLRSESTSNLESIQQSYINTIDELNQELLVMKKQCEDLDAEKQVLSNELEKQSVEVDQNYPKQTTEKVSSNILRQPFEEIPTHMSGVTAEEERKDLEQLQETVAFLTTQCAQLDEANRAWQQYQEAQLQNFRSKLHDYFSIDENTSFDMIAQQIVEQISKEREDFNERYQAIEKADVLLHPELTNNFESVEESYRNTINELNQELLAVKTQCEHLDVEKQLLSSELEKRSAQVNQEQIERSTEKVSLNIMKQPFEEVPIHTSVVDEQNELEQLREAVAFVTAQCAQLDEANRAWQQYQQTQLHVFLSKLHDYLPIEESTSFDEIAQHIVNQIIQEREDFNIRYQVLEKELNNLRSESGINIQSDVNTVNKLNEELLAIKEAYEKLDAEKQLLVMQLESLSTRSEPKQTIEKISWNEPFEKVPIHTTIKEDVEELEQLRERVALLTNQCTQLDESNRTWQQYQQTQLDNFRNKLHDYLPIDENISLDDIAQQIIKDHENFNEKYSELEKINDNLLSELTMNIQSVEKSSTDNIDELNEELFILKNQNEELEKINKQLLEKENLNNPLSDRSIVLGHHSGSELNIIQEETPMELKENLELQSSSPIPIETEEINKIRSDLALITCQFNQLTETNQNELDLFRSKLQNWISLSPNSTLDEIAQLLDNQFEQKYNLETIENSTQTIEPSEKIHISTETIPILYENHQTQIDPIDMINQEIQTESFQQLWSISHDENLFPTDEEDNHLQDYIDEIYSLSSNDLSNRLNKECQQILTKKNISLDSNENYQLNHLALITIYLLYHQHLTDDAKQLYNETLIRALKQEYELINNEKNDYIEKYNYIEEKYLNELNINEKNFHNLQNKYDELLEHNELERLDSKKSLDDLIEQYNLHEKQYEFNLYNLHNENENLKFNLNTLQDNYDKLLEKNHEQLDIEYQQLRQDYNELINENELLKDYNSRMYQAKLQDNNDSVEIKSSHDIDIQCNISEELSWNKNWNDESTHQDLSNQEEKLTQLSNDDEINQLKTILSDIQLENEHLKDLNSQLYQTKLQNLDSITDQTIIKSHDIDIQCLIQPITIDNYIQTEIENEQYQIIPTTSSETEDNDWNNQISPIRISSIMTKHIIQETIDNETQTDEQLQDKTIQINNKLKRALQIIKDRIHQIVIEQPELFSHINDDTIERLDHLISTIRNQFIQINNLQNSYDEAQHEINQLQSSLEACQYQIDNEHIIKTEKLVSTTPSVDDISQSTIEDYEKQIHQLQQKLSQNNDERTLLRERLNEVELEFRKTLDDHLSTTNMYEEQLQSLVQERDAFVQQQVLQTTENQYEIEKLQEELAQLKQSSITSHVDIPSNEDTKSLQKIIEQQSEELKDLSEKYLVLSSQVELQNEINRQKNETEEQLKIYEDQIQHLIHEHENLVEELQKKTLSTIVTVDNECQTDDQQHDKLTQINMKLKRILQTFKDKIHRIVIEKPELFINISEDTSERLDHLISTIGHQATQINLLQTDHASTLAMYEEQLQTLIQERNALVDQQVLQSVDKQQESTELKQSLISQQDVDEDNQSLKEIIKQQSEELKDLNEKYFNLSSQFDSNINLQLEFHKEKKEMEERIINYENQIQNLIHERTNLLEEIKKITSSPVPTIDNEKQTTDKLLKINNKLKRILQIFKDKIHRLVTEKPDLFINIGEETSERLDHLIATVEYQATQIDLMQTERDQSEKQLQNQIQELQNSLDACRYQIENERPIKTEQLVNATPPSDDISRATIENYEKQIHQLQQKLSQNDDERTLLRERLNEVELEFRKTLDDRLSTTNMYEEQLQSLVQERDALVQQQVLQTTENQYEIEKLQEELAQLKQLSSTEQRNIPSDDDIKSLHEIIEQQSEQLKSLNEKYVAITASQLEFDRQRKETEERMINYENQIQNLIHERTNLLEEIKKITSSPVPTIDNEKQTTDKLLKINNKLKRVLQIFKDKIHRLVTEKPDLFINIGEETSERLDHLIVIVENQATQNEKLQAERNEIEERFLHDINELQNSFDIYRQQIDNEYHMKLNEYISSSPLKTQPIETELIEHRKEIQPLQTSNDWFMDSPSIIDTEKQHREIQHVEIQCELLVDNDQSINKTSDSIDHQQQPTVTNRLLGFFKNVTSPWSEQTTNDWDEQNSPIQFPSEEPLSTSSNNNLLEIIKTKLEEIISEYPDLFSNTNGDIIEIFDQVISIIRNLQNQIKDLQSLSIVEKYQKEIDELKENLHENNIIYQRELQCLLNERDQAREQLQEKENYSLKSYNSTESQTSFDIDCNLTESRLSECQSQLDVLLRERISLMEQIKQLAHQPIKRHIEIQTENDNELSTRPEQRISRRVFEQEILAWSKESEQLKQYVKQIQIENKKLTDIILKLESIVHDYMHENDRLRQENQHLSFLQINDNQEYFTSSSSDTDICYLTLKWLTYEVAQRTSNTNEQSLLITDNNEPYLKQRLYDTERQLKSIRIQNQRLKKQLETYTIQFKHIQHEMNSKIQELSTLKIEIDKLRTSETQYRLEVDCLKADLQCNQVKFQQLEREISDLKLERMNTDSNSTNNLRELLELKERELKALKEKLDYTIQAHQLELQEAIKSNQFSLDNVQRFEQLDQRHQEKRKELEIRLGKFCKAIKPLIDNQHLFTDNSIIDIDELQRLITETEAEERVTSSLGPIRDCLGLLESQMKELHHNLIENHARRSKRWKYKLGFECLSCDSQWEVTHDIQNLQEACQDPNMFLESSRVEPMMGCSCPIIDDFIENDVRLCIDDLLDEVIVRTIVK</sequence>
<feature type="coiled-coil region" evidence="1">
    <location>
        <begin position="11"/>
        <end position="88"/>
    </location>
</feature>
<feature type="coiled-coil region" evidence="1">
    <location>
        <begin position="1820"/>
        <end position="1883"/>
    </location>
</feature>
<feature type="coiled-coil region" evidence="1">
    <location>
        <begin position="2911"/>
        <end position="2945"/>
    </location>
</feature>
<dbReference type="OrthoDB" id="10060634at2759"/>
<proteinExistence type="predicted"/>
<feature type="coiled-coil region" evidence="1">
    <location>
        <begin position="463"/>
        <end position="497"/>
    </location>
</feature>
<feature type="coiled-coil region" evidence="1">
    <location>
        <begin position="1148"/>
        <end position="1211"/>
    </location>
</feature>
<feature type="coiled-coil region" evidence="1">
    <location>
        <begin position="536"/>
        <end position="642"/>
    </location>
</feature>
<feature type="coiled-coil region" evidence="1">
    <location>
        <begin position="997"/>
        <end position="1093"/>
    </location>
</feature>
<feature type="coiled-coil region" evidence="1">
    <location>
        <begin position="4130"/>
        <end position="4164"/>
    </location>
</feature>
<feature type="region of interest" description="Disordered" evidence="2">
    <location>
        <begin position="1226"/>
        <end position="1252"/>
    </location>
</feature>
<feature type="coiled-coil region" evidence="1">
    <location>
        <begin position="1754"/>
        <end position="1781"/>
    </location>
</feature>
<gene>
    <name evidence="3" type="ORF">RFH988_LOCUS19476</name>
</gene>
<comment type="caution">
    <text evidence="3">The sequence shown here is derived from an EMBL/GenBank/DDBJ whole genome shotgun (WGS) entry which is preliminary data.</text>
</comment>
<dbReference type="EMBL" id="CAJNOO010001141">
    <property type="protein sequence ID" value="CAF1104142.1"/>
    <property type="molecule type" value="Genomic_DNA"/>
</dbReference>
<feature type="coiled-coil region" evidence="1">
    <location>
        <begin position="2092"/>
        <end position="2119"/>
    </location>
</feature>
<feature type="coiled-coil region" evidence="1">
    <location>
        <begin position="1577"/>
        <end position="1604"/>
    </location>
</feature>
<feature type="compositionally biased region" description="Polar residues" evidence="2">
    <location>
        <begin position="1232"/>
        <end position="1250"/>
    </location>
</feature>
<evidence type="ECO:0000256" key="1">
    <source>
        <dbReference type="SAM" id="Coils"/>
    </source>
</evidence>
<keyword evidence="1" id="KW-0175">Coiled coil</keyword>
<feature type="coiled-coil region" evidence="1">
    <location>
        <begin position="3172"/>
        <end position="3297"/>
    </location>
</feature>
<feature type="coiled-coil region" evidence="1">
    <location>
        <begin position="2479"/>
        <end position="2531"/>
    </location>
</feature>
<accession>A0A814PBW3</accession>
<feature type="coiled-coil region" evidence="1">
    <location>
        <begin position="1643"/>
        <end position="1720"/>
    </location>
</feature>
<feature type="coiled-coil region" evidence="1">
    <location>
        <begin position="770"/>
        <end position="874"/>
    </location>
</feature>
<feature type="coiled-coil region" evidence="1">
    <location>
        <begin position="186"/>
        <end position="256"/>
    </location>
</feature>
<feature type="coiled-coil region" evidence="1">
    <location>
        <begin position="3366"/>
        <end position="3598"/>
    </location>
</feature>
<feature type="coiled-coil region" evidence="1">
    <location>
        <begin position="4193"/>
        <end position="4295"/>
    </location>
</feature>
<dbReference type="Proteomes" id="UP000663882">
    <property type="component" value="Unassembled WGS sequence"/>
</dbReference>
<feature type="coiled-coil region" evidence="1">
    <location>
        <begin position="1994"/>
        <end position="2067"/>
    </location>
</feature>
<feature type="coiled-coil region" evidence="1">
    <location>
        <begin position="1252"/>
        <end position="1279"/>
    </location>
</feature>
<evidence type="ECO:0000313" key="3">
    <source>
        <dbReference type="EMBL" id="CAF1104142.1"/>
    </source>
</evidence>
<protein>
    <submittedName>
        <fullName evidence="3">Uncharacterized protein</fullName>
    </submittedName>
</protein>